<dbReference type="AlphaFoldDB" id="A0AAN6WWY4"/>
<proteinExistence type="predicted"/>
<dbReference type="Proteomes" id="UP001302126">
    <property type="component" value="Unassembled WGS sequence"/>
</dbReference>
<keyword evidence="3" id="KW-1185">Reference proteome</keyword>
<name>A0AAN6WWY4_9PEZI</name>
<evidence type="ECO:0000256" key="1">
    <source>
        <dbReference type="SAM" id="SignalP"/>
    </source>
</evidence>
<protein>
    <recommendedName>
        <fullName evidence="4">Secreted protein</fullName>
    </recommendedName>
</protein>
<reference evidence="2" key="2">
    <citation type="submission" date="2023-05" db="EMBL/GenBank/DDBJ databases">
        <authorList>
            <consortium name="Lawrence Berkeley National Laboratory"/>
            <person name="Steindorff A."/>
            <person name="Hensen N."/>
            <person name="Bonometti L."/>
            <person name="Westerberg I."/>
            <person name="Brannstrom I.O."/>
            <person name="Guillou S."/>
            <person name="Cros-Aarteil S."/>
            <person name="Calhoun S."/>
            <person name="Haridas S."/>
            <person name="Kuo A."/>
            <person name="Mondo S."/>
            <person name="Pangilinan J."/>
            <person name="Riley R."/>
            <person name="Labutti K."/>
            <person name="Andreopoulos B."/>
            <person name="Lipzen A."/>
            <person name="Chen C."/>
            <person name="Yanf M."/>
            <person name="Daum C."/>
            <person name="Ng V."/>
            <person name="Clum A."/>
            <person name="Ohm R."/>
            <person name="Martin F."/>
            <person name="Silar P."/>
            <person name="Natvig D."/>
            <person name="Lalanne C."/>
            <person name="Gautier V."/>
            <person name="Ament-Velasquez S.L."/>
            <person name="Kruys A."/>
            <person name="Hutchinson M.I."/>
            <person name="Powell A.J."/>
            <person name="Barry K."/>
            <person name="Miller A.N."/>
            <person name="Grigoriev I.V."/>
            <person name="Debuchy R."/>
            <person name="Gladieux P."/>
            <person name="Thoren M.H."/>
            <person name="Johannesson H."/>
        </authorList>
    </citation>
    <scope>NUCLEOTIDE SEQUENCE</scope>
    <source>
        <strain evidence="2">PSN309</strain>
    </source>
</reference>
<comment type="caution">
    <text evidence="2">The sequence shown here is derived from an EMBL/GenBank/DDBJ whole genome shotgun (WGS) entry which is preliminary data.</text>
</comment>
<dbReference type="EMBL" id="MU864373">
    <property type="protein sequence ID" value="KAK4189690.1"/>
    <property type="molecule type" value="Genomic_DNA"/>
</dbReference>
<feature type="chain" id="PRO_5042907746" description="Secreted protein" evidence="1">
    <location>
        <begin position="26"/>
        <end position="201"/>
    </location>
</feature>
<sequence>MSLPKRTSLLSIIMAMFYELPVCTGRIPTPGWMRISDKENPGEGGPMKAVMKRRRRRRLRLLIMETGGKENCLQRGKRGFLYALESIYKTKRNDKTRRNRSTCMPYVARCVSSAKPYPRFWSGRPGSGVCLCLRRGTSLSKATAPSMCVIGEAICKVLTEAPGVCLCHRRGSTSIQGSDRWRWRENIVEQILACAGVITRP</sequence>
<evidence type="ECO:0008006" key="4">
    <source>
        <dbReference type="Google" id="ProtNLM"/>
    </source>
</evidence>
<evidence type="ECO:0000313" key="2">
    <source>
        <dbReference type="EMBL" id="KAK4189690.1"/>
    </source>
</evidence>
<keyword evidence="1" id="KW-0732">Signal</keyword>
<gene>
    <name evidence="2" type="ORF">QBC35DRAFT_134643</name>
</gene>
<evidence type="ECO:0000313" key="3">
    <source>
        <dbReference type="Proteomes" id="UP001302126"/>
    </source>
</evidence>
<feature type="signal peptide" evidence="1">
    <location>
        <begin position="1"/>
        <end position="25"/>
    </location>
</feature>
<accession>A0AAN6WWY4</accession>
<reference evidence="2" key="1">
    <citation type="journal article" date="2023" name="Mol. Phylogenet. Evol.">
        <title>Genome-scale phylogeny and comparative genomics of the fungal order Sordariales.</title>
        <authorList>
            <person name="Hensen N."/>
            <person name="Bonometti L."/>
            <person name="Westerberg I."/>
            <person name="Brannstrom I.O."/>
            <person name="Guillou S."/>
            <person name="Cros-Aarteil S."/>
            <person name="Calhoun S."/>
            <person name="Haridas S."/>
            <person name="Kuo A."/>
            <person name="Mondo S."/>
            <person name="Pangilinan J."/>
            <person name="Riley R."/>
            <person name="LaButti K."/>
            <person name="Andreopoulos B."/>
            <person name="Lipzen A."/>
            <person name="Chen C."/>
            <person name="Yan M."/>
            <person name="Daum C."/>
            <person name="Ng V."/>
            <person name="Clum A."/>
            <person name="Steindorff A."/>
            <person name="Ohm R.A."/>
            <person name="Martin F."/>
            <person name="Silar P."/>
            <person name="Natvig D.O."/>
            <person name="Lalanne C."/>
            <person name="Gautier V."/>
            <person name="Ament-Velasquez S.L."/>
            <person name="Kruys A."/>
            <person name="Hutchinson M.I."/>
            <person name="Powell A.J."/>
            <person name="Barry K."/>
            <person name="Miller A.N."/>
            <person name="Grigoriev I.V."/>
            <person name="Debuchy R."/>
            <person name="Gladieux P."/>
            <person name="Hiltunen Thoren M."/>
            <person name="Johannesson H."/>
        </authorList>
    </citation>
    <scope>NUCLEOTIDE SEQUENCE</scope>
    <source>
        <strain evidence="2">PSN309</strain>
    </source>
</reference>
<organism evidence="2 3">
    <name type="scientific">Podospora australis</name>
    <dbReference type="NCBI Taxonomy" id="1536484"/>
    <lineage>
        <taxon>Eukaryota</taxon>
        <taxon>Fungi</taxon>
        <taxon>Dikarya</taxon>
        <taxon>Ascomycota</taxon>
        <taxon>Pezizomycotina</taxon>
        <taxon>Sordariomycetes</taxon>
        <taxon>Sordariomycetidae</taxon>
        <taxon>Sordariales</taxon>
        <taxon>Podosporaceae</taxon>
        <taxon>Podospora</taxon>
    </lineage>
</organism>